<protein>
    <submittedName>
        <fullName evidence="1">Glycosyltransferase</fullName>
    </submittedName>
</protein>
<gene>
    <name evidence="1" type="ORF">E4K67_01695</name>
</gene>
<dbReference type="Gene3D" id="3.40.50.2000">
    <property type="entry name" value="Glycogen Phosphorylase B"/>
    <property type="match status" value="2"/>
</dbReference>
<dbReference type="RefSeq" id="WP_135544673.1">
    <property type="nucleotide sequence ID" value="NZ_SPQQ01000001.1"/>
</dbReference>
<comment type="caution">
    <text evidence="1">The sequence shown here is derived from an EMBL/GenBank/DDBJ whole genome shotgun (WGS) entry which is preliminary data.</text>
</comment>
<dbReference type="EMBL" id="SPQQ01000001">
    <property type="protein sequence ID" value="TGE39734.1"/>
    <property type="molecule type" value="Genomic_DNA"/>
</dbReference>
<proteinExistence type="predicted"/>
<organism evidence="1 2">
    <name type="scientific">Desulfosporosinus fructosivorans</name>
    <dbReference type="NCBI Taxonomy" id="2018669"/>
    <lineage>
        <taxon>Bacteria</taxon>
        <taxon>Bacillati</taxon>
        <taxon>Bacillota</taxon>
        <taxon>Clostridia</taxon>
        <taxon>Eubacteriales</taxon>
        <taxon>Desulfitobacteriaceae</taxon>
        <taxon>Desulfosporosinus</taxon>
    </lineage>
</organism>
<dbReference type="SUPFAM" id="SSF53756">
    <property type="entry name" value="UDP-Glycosyltransferase/glycogen phosphorylase"/>
    <property type="match status" value="1"/>
</dbReference>
<keyword evidence="1" id="KW-0808">Transferase</keyword>
<dbReference type="GO" id="GO:0016740">
    <property type="term" value="F:transferase activity"/>
    <property type="evidence" value="ECO:0007669"/>
    <property type="project" value="UniProtKB-KW"/>
</dbReference>
<name>A0A4Z0RBA8_9FIRM</name>
<dbReference type="PANTHER" id="PTHR12526">
    <property type="entry name" value="GLYCOSYLTRANSFERASE"/>
    <property type="match status" value="1"/>
</dbReference>
<dbReference type="Proteomes" id="UP000298460">
    <property type="component" value="Unassembled WGS sequence"/>
</dbReference>
<evidence type="ECO:0000313" key="2">
    <source>
        <dbReference type="Proteomes" id="UP000298460"/>
    </source>
</evidence>
<sequence length="403" mass="46342">MRLLVIQEQHFTRMPNGEVWVDVQSNQRFWDRYLNVFEEIVVCARFNKCEDYDTDGLMRSDRDRVSFVELPNYRGVGGLIKNYSQVSETIKRAIRQCDCVIFRAPSPISMVAYPLIKKSKKPFAVEIMNNPATQYSKQSMSHILQPLILNIVVNQTKDMCLKANGVSYVTERTLQELYPSTAQLKGESKSFFEGSYSTIRLDQENYCYLYVADIKVRPDPFTFINAGMMNDNRKGQDIFIEALSILHQRGYNVKGILVGEGLLRQEFEQLGVRLGIRDRLDFVGWKVGYADVQKELQRAKIAVFASYGEGLPRSMIEAMANGLLCFGTKIDGIVELLDDDLLVKEFSGEAFANKIEPFLSDWSCVEPIRNKLYERSKKYEYTILETKRNEFYKKLREVAANGG</sequence>
<accession>A0A4Z0RBA8</accession>
<evidence type="ECO:0000313" key="1">
    <source>
        <dbReference type="EMBL" id="TGE39734.1"/>
    </source>
</evidence>
<dbReference type="OrthoDB" id="9806653at2"/>
<dbReference type="Pfam" id="PF13692">
    <property type="entry name" value="Glyco_trans_1_4"/>
    <property type="match status" value="1"/>
</dbReference>
<reference evidence="1 2" key="1">
    <citation type="submission" date="2019-03" db="EMBL/GenBank/DDBJ databases">
        <title>Draft Genome Sequence of Desulfosporosinus fructosivorans Strain 63.6F, Isolated from Marine Sediment in the Baltic Sea.</title>
        <authorList>
            <person name="Hausmann B."/>
            <person name="Vandieken V."/>
            <person name="Pjevac P."/>
            <person name="Schreck K."/>
            <person name="Herbold C.W."/>
            <person name="Loy A."/>
        </authorList>
    </citation>
    <scope>NUCLEOTIDE SEQUENCE [LARGE SCALE GENOMIC DNA]</scope>
    <source>
        <strain evidence="1 2">63.6F</strain>
    </source>
</reference>
<keyword evidence="2" id="KW-1185">Reference proteome</keyword>
<dbReference type="AlphaFoldDB" id="A0A4Z0RBA8"/>